<name>A0A418Y8B3_9BURK</name>
<evidence type="ECO:0000313" key="4">
    <source>
        <dbReference type="EMBL" id="RJG27486.1"/>
    </source>
</evidence>
<dbReference type="CDD" id="cd16027">
    <property type="entry name" value="SGSH"/>
    <property type="match status" value="1"/>
</dbReference>
<dbReference type="SUPFAM" id="SSF53649">
    <property type="entry name" value="Alkaline phosphatase-like"/>
    <property type="match status" value="1"/>
</dbReference>
<dbReference type="PANTHER" id="PTHR43751:SF1">
    <property type="entry name" value="SULFATASE ATSG-RELATED"/>
    <property type="match status" value="1"/>
</dbReference>
<organism evidence="4 5">
    <name type="scientific">Massilia cavernae</name>
    <dbReference type="NCBI Taxonomy" id="2320864"/>
    <lineage>
        <taxon>Bacteria</taxon>
        <taxon>Pseudomonadati</taxon>
        <taxon>Pseudomonadota</taxon>
        <taxon>Betaproteobacteria</taxon>
        <taxon>Burkholderiales</taxon>
        <taxon>Oxalobacteraceae</taxon>
        <taxon>Telluria group</taxon>
        <taxon>Massilia</taxon>
    </lineage>
</organism>
<feature type="signal peptide" evidence="2">
    <location>
        <begin position="1"/>
        <end position="25"/>
    </location>
</feature>
<proteinExistence type="predicted"/>
<sequence length="477" mass="53167">MTRARTLRLILFAAACVSASLPAIATAQERKPNIVIFLADDLGYQDTGPYGDKTVRTPNLDRLAKEGVAFDQAFVASPACAPSRAALLTGLMPARTGAEANPSEPRSWVRKLPSYLQEQGYEVVAFGKVSHYQQTAQYGFDHFEHDTFHDPEGIPSSIRWLKARNSSKPLAIFVGSNWPHVPWPATTEGYDPSAVKLPALAVDTPITRTARAQYDAAVTRMDSELGSVLDTVDRTLGKNTIVLFSSDHGAQWPFAKWNLYDAGIRVPMIVRWAGTVRPGMRTDAMVSWIDILPTLVDMAGGKPPVDIDGKSFAPLLRGTAPGHRDAIFTTHDNDQYVNVYPMRSVRTGRWKYIRNLHPDYVYTTHIDQFVQRPGRGNFFPSWREAAMRDPAAKKIVARYYHRPAEELYDLKADPDERVNLAGDKKYSATLEDLRTRLEAWRNDQGDTVRVKETPHLKEGPIGGAPDPQVQDKAKVTK</sequence>
<dbReference type="RefSeq" id="WP_119809076.1">
    <property type="nucleotide sequence ID" value="NZ_QYUP01000010.1"/>
</dbReference>
<evidence type="ECO:0000256" key="1">
    <source>
        <dbReference type="SAM" id="MobiDB-lite"/>
    </source>
</evidence>
<dbReference type="InterPro" id="IPR017850">
    <property type="entry name" value="Alkaline_phosphatase_core_sf"/>
</dbReference>
<dbReference type="AlphaFoldDB" id="A0A418Y8B3"/>
<dbReference type="Gene3D" id="3.40.720.10">
    <property type="entry name" value="Alkaline Phosphatase, subunit A"/>
    <property type="match status" value="1"/>
</dbReference>
<dbReference type="InterPro" id="IPR000917">
    <property type="entry name" value="Sulfatase_N"/>
</dbReference>
<dbReference type="PANTHER" id="PTHR43751">
    <property type="entry name" value="SULFATASE"/>
    <property type="match status" value="1"/>
</dbReference>
<feature type="chain" id="PRO_5019092322" evidence="2">
    <location>
        <begin position="26"/>
        <end position="477"/>
    </location>
</feature>
<dbReference type="EMBL" id="QYUP01000010">
    <property type="protein sequence ID" value="RJG27486.1"/>
    <property type="molecule type" value="Genomic_DNA"/>
</dbReference>
<keyword evidence="2" id="KW-0732">Signal</keyword>
<dbReference type="Proteomes" id="UP000284006">
    <property type="component" value="Unassembled WGS sequence"/>
</dbReference>
<accession>A0A418Y8B3</accession>
<comment type="caution">
    <text evidence="4">The sequence shown here is derived from an EMBL/GenBank/DDBJ whole genome shotgun (WGS) entry which is preliminary data.</text>
</comment>
<protein>
    <submittedName>
        <fullName evidence="4">Arylsulfatase A family protein</fullName>
    </submittedName>
</protein>
<keyword evidence="5" id="KW-1185">Reference proteome</keyword>
<dbReference type="InterPro" id="IPR052701">
    <property type="entry name" value="GAG_Ulvan_Degrading_Sulfatases"/>
</dbReference>
<feature type="compositionally biased region" description="Basic and acidic residues" evidence="1">
    <location>
        <begin position="445"/>
        <end position="458"/>
    </location>
</feature>
<reference evidence="4 5" key="1">
    <citation type="submission" date="2018-09" db="EMBL/GenBank/DDBJ databases">
        <authorList>
            <person name="Zhu H."/>
        </authorList>
    </citation>
    <scope>NUCLEOTIDE SEQUENCE [LARGE SCALE GENOMIC DNA]</scope>
    <source>
        <strain evidence="4 5">K1S02-61</strain>
    </source>
</reference>
<dbReference type="OrthoDB" id="9766107at2"/>
<gene>
    <name evidence="4" type="ORF">D3872_01150</name>
</gene>
<evidence type="ECO:0000259" key="3">
    <source>
        <dbReference type="Pfam" id="PF00884"/>
    </source>
</evidence>
<dbReference type="Pfam" id="PF00884">
    <property type="entry name" value="Sulfatase"/>
    <property type="match status" value="1"/>
</dbReference>
<feature type="domain" description="Sulfatase N-terminal" evidence="3">
    <location>
        <begin position="32"/>
        <end position="300"/>
    </location>
</feature>
<evidence type="ECO:0000256" key="2">
    <source>
        <dbReference type="SAM" id="SignalP"/>
    </source>
</evidence>
<feature type="region of interest" description="Disordered" evidence="1">
    <location>
        <begin position="445"/>
        <end position="477"/>
    </location>
</feature>
<evidence type="ECO:0000313" key="5">
    <source>
        <dbReference type="Proteomes" id="UP000284006"/>
    </source>
</evidence>